<dbReference type="Gene3D" id="3.40.50.880">
    <property type="match status" value="1"/>
</dbReference>
<reference evidence="13" key="1">
    <citation type="submission" date="2016-12" db="EMBL/GenBank/DDBJ databases">
        <title>Discovery of methanogenic haloarchaea.</title>
        <authorList>
            <person name="Sorokin D.Y."/>
            <person name="Makarova K.S."/>
            <person name="Abbas B."/>
            <person name="Ferrer M."/>
            <person name="Golyshin P.N."/>
        </authorList>
    </citation>
    <scope>NUCLEOTIDE SEQUENCE [LARGE SCALE GENOMIC DNA]</scope>
    <source>
        <strain evidence="13">HMET1</strain>
    </source>
</reference>
<evidence type="ECO:0000256" key="5">
    <source>
        <dbReference type="ARBA" id="ARBA00022962"/>
    </source>
</evidence>
<dbReference type="InParanoid" id="A0A1Q6DTL6"/>
<dbReference type="EC" id="4.3.2.10" evidence="10"/>
<sequence length="204" mass="23026">MSPEISIIDYGLGNIKSIRKGLEEVGATTVVTENKKDLNQSDGIVIPGVGAFEDGMKEIESLKYTIYDNIESGKPILGICLGMQMFLTKSQEGKQTIKGLDLIRGEAKKLPDKVKVPHIGWNSINLNKEHWIFNEIPGKAYFYFVHSYYSDLKYKKDILSTTDYGIRFPSAISRKNVTGLQFHPEKSGENGLKILENYVKYVKR</sequence>
<accession>A0A1Q6DTL6</accession>
<comment type="catalytic activity">
    <reaction evidence="9 10">
        <text>L-glutamine + H2O = L-glutamate + NH4(+)</text>
        <dbReference type="Rhea" id="RHEA:15889"/>
        <dbReference type="ChEBI" id="CHEBI:15377"/>
        <dbReference type="ChEBI" id="CHEBI:28938"/>
        <dbReference type="ChEBI" id="CHEBI:29985"/>
        <dbReference type="ChEBI" id="CHEBI:58359"/>
        <dbReference type="EC" id="3.5.1.2"/>
    </reaction>
</comment>
<evidence type="ECO:0000256" key="9">
    <source>
        <dbReference type="ARBA" id="ARBA00049534"/>
    </source>
</evidence>
<dbReference type="GO" id="GO:0016829">
    <property type="term" value="F:lyase activity"/>
    <property type="evidence" value="ECO:0007669"/>
    <property type="project" value="UniProtKB-KW"/>
</dbReference>
<evidence type="ECO:0000256" key="1">
    <source>
        <dbReference type="ARBA" id="ARBA00005091"/>
    </source>
</evidence>
<evidence type="ECO:0000256" key="3">
    <source>
        <dbReference type="ARBA" id="ARBA00022605"/>
    </source>
</evidence>
<dbReference type="InterPro" id="IPR017926">
    <property type="entry name" value="GATASE"/>
</dbReference>
<evidence type="ECO:0000256" key="2">
    <source>
        <dbReference type="ARBA" id="ARBA00011152"/>
    </source>
</evidence>
<evidence type="ECO:0000256" key="10">
    <source>
        <dbReference type="HAMAP-Rule" id="MF_00278"/>
    </source>
</evidence>
<dbReference type="HAMAP" id="MF_00278">
    <property type="entry name" value="HisH"/>
    <property type="match status" value="1"/>
</dbReference>
<keyword evidence="6 10" id="KW-0368">Histidine biosynthesis</keyword>
<evidence type="ECO:0000256" key="6">
    <source>
        <dbReference type="ARBA" id="ARBA00023102"/>
    </source>
</evidence>
<keyword evidence="5 10" id="KW-0315">Glutamine amidotransferase</keyword>
<dbReference type="NCBIfam" id="TIGR01855">
    <property type="entry name" value="IMP_synth_hisH"/>
    <property type="match status" value="1"/>
</dbReference>
<evidence type="ECO:0000256" key="8">
    <source>
        <dbReference type="ARBA" id="ARBA00047838"/>
    </source>
</evidence>
<dbReference type="GO" id="GO:0000105">
    <property type="term" value="P:L-histidine biosynthetic process"/>
    <property type="evidence" value="ECO:0007669"/>
    <property type="project" value="UniProtKB-UniRule"/>
</dbReference>
<dbReference type="InterPro" id="IPR010139">
    <property type="entry name" value="Imidazole-glycPsynth_HisH"/>
</dbReference>
<dbReference type="Pfam" id="PF00117">
    <property type="entry name" value="GATase"/>
    <property type="match status" value="1"/>
</dbReference>
<proteinExistence type="inferred from homology"/>
<comment type="subcellular location">
    <subcellularLocation>
        <location evidence="10">Cytoplasm</location>
    </subcellularLocation>
</comment>
<dbReference type="STRING" id="1903181.BTN85_0182"/>
<gene>
    <name evidence="10" type="primary">hisH</name>
    <name evidence="13" type="ORF">BTN85_0182</name>
</gene>
<feature type="active site" evidence="10 11">
    <location>
        <position position="185"/>
    </location>
</feature>
<evidence type="ECO:0000313" key="14">
    <source>
        <dbReference type="Proteomes" id="UP000185744"/>
    </source>
</evidence>
<dbReference type="GO" id="GO:0000107">
    <property type="term" value="F:imidazoleglycerol-phosphate synthase activity"/>
    <property type="evidence" value="ECO:0007669"/>
    <property type="project" value="UniProtKB-UniRule"/>
</dbReference>
<dbReference type="PANTHER" id="PTHR42701:SF1">
    <property type="entry name" value="IMIDAZOLE GLYCEROL PHOSPHATE SYNTHASE SUBUNIT HISH"/>
    <property type="match status" value="1"/>
</dbReference>
<feature type="active site" evidence="10 11">
    <location>
        <position position="183"/>
    </location>
</feature>
<feature type="domain" description="Glutamine amidotransferase" evidence="12">
    <location>
        <begin position="7"/>
        <end position="198"/>
    </location>
</feature>
<feature type="active site" description="Nucleophile" evidence="10 11">
    <location>
        <position position="80"/>
    </location>
</feature>
<evidence type="ECO:0000256" key="7">
    <source>
        <dbReference type="ARBA" id="ARBA00023239"/>
    </source>
</evidence>
<evidence type="ECO:0000256" key="11">
    <source>
        <dbReference type="PIRSR" id="PIRSR000495-1"/>
    </source>
</evidence>
<comment type="pathway">
    <text evidence="1 10">Amino-acid biosynthesis; L-histidine biosynthesis; L-histidine from 5-phospho-alpha-D-ribose 1-diphosphate: step 5/9.</text>
</comment>
<dbReference type="EC" id="3.5.1.2" evidence="10"/>
<keyword evidence="14" id="KW-1185">Reference proteome</keyword>
<comment type="subunit">
    <text evidence="2 10">Heterodimer of HisH and HisF.</text>
</comment>
<dbReference type="PROSITE" id="PS51273">
    <property type="entry name" value="GATASE_TYPE_1"/>
    <property type="match status" value="1"/>
</dbReference>
<keyword evidence="4 10" id="KW-0378">Hydrolase</keyword>
<evidence type="ECO:0000256" key="4">
    <source>
        <dbReference type="ARBA" id="ARBA00022801"/>
    </source>
</evidence>
<dbReference type="InterPro" id="IPR029062">
    <property type="entry name" value="Class_I_gatase-like"/>
</dbReference>
<dbReference type="EMBL" id="MSDW01000001">
    <property type="protein sequence ID" value="OKY77714.1"/>
    <property type="molecule type" value="Genomic_DNA"/>
</dbReference>
<comment type="function">
    <text evidence="10">IGPS catalyzes the conversion of PRFAR and glutamine to IGP, AICAR and glutamate. The HisH subunit catalyzes the hydrolysis of glutamine to glutamate and ammonia as part of the synthesis of IGP and AICAR. The resulting ammonia molecule is channeled to the active site of HisF.</text>
</comment>
<dbReference type="SUPFAM" id="SSF52317">
    <property type="entry name" value="Class I glutamine amidotransferase-like"/>
    <property type="match status" value="1"/>
</dbReference>
<comment type="catalytic activity">
    <reaction evidence="8 10">
        <text>5-[(5-phospho-1-deoxy-D-ribulos-1-ylimino)methylamino]-1-(5-phospho-beta-D-ribosyl)imidazole-4-carboxamide + L-glutamine = D-erythro-1-(imidazol-4-yl)glycerol 3-phosphate + 5-amino-1-(5-phospho-beta-D-ribosyl)imidazole-4-carboxamide + L-glutamate + H(+)</text>
        <dbReference type="Rhea" id="RHEA:24793"/>
        <dbReference type="ChEBI" id="CHEBI:15378"/>
        <dbReference type="ChEBI" id="CHEBI:29985"/>
        <dbReference type="ChEBI" id="CHEBI:58278"/>
        <dbReference type="ChEBI" id="CHEBI:58359"/>
        <dbReference type="ChEBI" id="CHEBI:58475"/>
        <dbReference type="ChEBI" id="CHEBI:58525"/>
        <dbReference type="EC" id="4.3.2.10"/>
    </reaction>
</comment>
<name>A0A1Q6DTL6_METT1</name>
<keyword evidence="3 10" id="KW-0028">Amino-acid biosynthesis</keyword>
<dbReference type="AlphaFoldDB" id="A0A1Q6DTL6"/>
<organism evidence="13 14">
    <name type="scientific">Methanohalarchaeum thermophilum</name>
    <dbReference type="NCBI Taxonomy" id="1903181"/>
    <lineage>
        <taxon>Archaea</taxon>
        <taxon>Methanobacteriati</taxon>
        <taxon>Methanobacteriota</taxon>
        <taxon>Methanonatronarchaeia</taxon>
        <taxon>Methanonatronarchaeales</taxon>
        <taxon>Methanonatronarchaeaceae</taxon>
        <taxon>Candidatus Methanohalarchaeum</taxon>
    </lineage>
</organism>
<dbReference type="FunCoup" id="A0A1Q6DTL6">
    <property type="interactions" value="73"/>
</dbReference>
<protein>
    <recommendedName>
        <fullName evidence="10">Imidazole glycerol phosphate synthase subunit HisH</fullName>
        <ecNumber evidence="10">4.3.2.10</ecNumber>
    </recommendedName>
    <alternativeName>
        <fullName evidence="10">IGP synthase glutaminase subunit</fullName>
        <ecNumber evidence="10">3.5.1.2</ecNumber>
    </alternativeName>
    <alternativeName>
        <fullName evidence="10">IGP synthase subunit HisH</fullName>
    </alternativeName>
    <alternativeName>
        <fullName evidence="10">ImGP synthase subunit HisH</fullName>
        <shortName evidence="10">IGPS subunit HisH</shortName>
    </alternativeName>
</protein>
<dbReference type="UniPathway" id="UPA00031">
    <property type="reaction ID" value="UER00010"/>
</dbReference>
<dbReference type="GO" id="GO:0004359">
    <property type="term" value="F:glutaminase activity"/>
    <property type="evidence" value="ECO:0007669"/>
    <property type="project" value="UniProtKB-EC"/>
</dbReference>
<dbReference type="CDD" id="cd01748">
    <property type="entry name" value="GATase1_IGP_Synthase"/>
    <property type="match status" value="1"/>
</dbReference>
<dbReference type="Proteomes" id="UP000185744">
    <property type="component" value="Unassembled WGS sequence"/>
</dbReference>
<dbReference type="GO" id="GO:0005737">
    <property type="term" value="C:cytoplasm"/>
    <property type="evidence" value="ECO:0007669"/>
    <property type="project" value="UniProtKB-SubCell"/>
</dbReference>
<comment type="caution">
    <text evidence="13">The sequence shown here is derived from an EMBL/GenBank/DDBJ whole genome shotgun (WGS) entry which is preliminary data.</text>
</comment>
<dbReference type="PIRSF" id="PIRSF000495">
    <property type="entry name" value="Amidotransf_hisH"/>
    <property type="match status" value="1"/>
</dbReference>
<evidence type="ECO:0000259" key="12">
    <source>
        <dbReference type="Pfam" id="PF00117"/>
    </source>
</evidence>
<dbReference type="PANTHER" id="PTHR42701">
    <property type="entry name" value="IMIDAZOLE GLYCEROL PHOSPHATE SYNTHASE SUBUNIT HISH"/>
    <property type="match status" value="1"/>
</dbReference>
<keyword evidence="10" id="KW-0963">Cytoplasm</keyword>
<evidence type="ECO:0000313" key="13">
    <source>
        <dbReference type="EMBL" id="OKY77714.1"/>
    </source>
</evidence>
<keyword evidence="7 10" id="KW-0456">Lyase</keyword>